<evidence type="ECO:0000256" key="6">
    <source>
        <dbReference type="ARBA" id="ARBA00023136"/>
    </source>
</evidence>
<feature type="transmembrane region" description="Helical" evidence="7">
    <location>
        <begin position="322"/>
        <end position="346"/>
    </location>
</feature>
<dbReference type="Pfam" id="PF07690">
    <property type="entry name" value="MFS_1"/>
    <property type="match status" value="1"/>
</dbReference>
<evidence type="ECO:0000256" key="4">
    <source>
        <dbReference type="ARBA" id="ARBA00022847"/>
    </source>
</evidence>
<dbReference type="InterPro" id="IPR020846">
    <property type="entry name" value="MFS_dom"/>
</dbReference>
<keyword evidence="4" id="KW-0769">Symport</keyword>
<dbReference type="FunFam" id="1.20.1250.20:FF:000003">
    <property type="entry name" value="Solute carrier family 17 member 3"/>
    <property type="match status" value="1"/>
</dbReference>
<accession>A0A834KE22</accession>
<evidence type="ECO:0000256" key="7">
    <source>
        <dbReference type="SAM" id="Phobius"/>
    </source>
</evidence>
<feature type="transmembrane region" description="Helical" evidence="7">
    <location>
        <begin position="21"/>
        <end position="41"/>
    </location>
</feature>
<dbReference type="GO" id="GO:0006820">
    <property type="term" value="P:monoatomic anion transport"/>
    <property type="evidence" value="ECO:0007669"/>
    <property type="project" value="TreeGrafter"/>
</dbReference>
<dbReference type="GO" id="GO:0016020">
    <property type="term" value="C:membrane"/>
    <property type="evidence" value="ECO:0007669"/>
    <property type="project" value="UniProtKB-SubCell"/>
</dbReference>
<keyword evidence="10" id="KW-1185">Reference proteome</keyword>
<dbReference type="Proteomes" id="UP000614350">
    <property type="component" value="Unassembled WGS sequence"/>
</dbReference>
<sequence>MSPVLHLVSRMKKKLQMLISRWIPARLLICLMMFTCCWTSYMCRLQMPILAVPMIKALPTEPITGACFRDNERQRRSLLMFEPIDFIEEYILDRKLNFHETKEIELEGERIARQAEETEEQPVRSATLSLFSGLPFDWGPQIRGQLIAAYGYGYLPGCFLGGVMALKWGPRRAILWTSIVAATLCLITPILADLHWAILVFARIIVGFTGGVTFPACHTLVAKWAPPHERARFIWSLLGGTFGTIFTYPLVAAIAQYLNWESAWYIPSLLMFLWIFFWILLAFDSPAEHPGITQEEKDYILSSQAGIVRMQKPTLKQTPIKAILTSIPFLSLVICHFGNLFLIFFYQNSLMLYMSKALGFDLTKGGGAAGLPWAGRMLFGFFFCWAGDNIKKKEVMSITKLRKGACIFSHFLPGIFLILVGYAECNLYLANVFLFLALGFNGAASIANLSNNQDISPNFAGFLYGIMNTVGSISSIIIPIMVEEIAGKYGNPIHKWRQLFMIAAAVCILSMIVFIIGGSGEIQKWNEIEDVPDAERGRGREREA</sequence>
<dbReference type="Gene3D" id="1.20.1250.20">
    <property type="entry name" value="MFS general substrate transporter like domains"/>
    <property type="match status" value="2"/>
</dbReference>
<dbReference type="EMBL" id="JACSEA010000003">
    <property type="protein sequence ID" value="KAF7404860.1"/>
    <property type="molecule type" value="Genomic_DNA"/>
</dbReference>
<dbReference type="SUPFAM" id="SSF103473">
    <property type="entry name" value="MFS general substrate transporter"/>
    <property type="match status" value="1"/>
</dbReference>
<feature type="transmembrane region" description="Helical" evidence="7">
    <location>
        <begin position="173"/>
        <end position="192"/>
    </location>
</feature>
<dbReference type="InterPro" id="IPR011701">
    <property type="entry name" value="MFS"/>
</dbReference>
<feature type="transmembrane region" description="Helical" evidence="7">
    <location>
        <begin position="233"/>
        <end position="258"/>
    </location>
</feature>
<dbReference type="AlphaFoldDB" id="A0A834KE22"/>
<name>A0A834KE22_VESVU</name>
<feature type="transmembrane region" description="Helical" evidence="7">
    <location>
        <begin position="198"/>
        <end position="221"/>
    </location>
</feature>
<feature type="transmembrane region" description="Helical" evidence="7">
    <location>
        <begin position="428"/>
        <end position="449"/>
    </location>
</feature>
<evidence type="ECO:0000256" key="2">
    <source>
        <dbReference type="ARBA" id="ARBA00022448"/>
    </source>
</evidence>
<keyword evidence="3 7" id="KW-0812">Transmembrane</keyword>
<dbReference type="InterPro" id="IPR036259">
    <property type="entry name" value="MFS_trans_sf"/>
</dbReference>
<feature type="transmembrane region" description="Helical" evidence="7">
    <location>
        <begin position="461"/>
        <end position="482"/>
    </location>
</feature>
<feature type="transmembrane region" description="Helical" evidence="7">
    <location>
        <begin position="498"/>
        <end position="517"/>
    </location>
</feature>
<evidence type="ECO:0000313" key="10">
    <source>
        <dbReference type="Proteomes" id="UP000614350"/>
    </source>
</evidence>
<protein>
    <recommendedName>
        <fullName evidence="8">Major facilitator superfamily (MFS) profile domain-containing protein</fullName>
    </recommendedName>
</protein>
<evidence type="ECO:0000256" key="1">
    <source>
        <dbReference type="ARBA" id="ARBA00004141"/>
    </source>
</evidence>
<dbReference type="PROSITE" id="PS50850">
    <property type="entry name" value="MFS"/>
    <property type="match status" value="1"/>
</dbReference>
<gene>
    <name evidence="9" type="ORF">HZH66_003766</name>
</gene>
<keyword evidence="5 7" id="KW-1133">Transmembrane helix</keyword>
<organism evidence="9 10">
    <name type="scientific">Vespula vulgaris</name>
    <name type="common">Yellow jacket</name>
    <name type="synonym">Wasp</name>
    <dbReference type="NCBI Taxonomy" id="7454"/>
    <lineage>
        <taxon>Eukaryota</taxon>
        <taxon>Metazoa</taxon>
        <taxon>Ecdysozoa</taxon>
        <taxon>Arthropoda</taxon>
        <taxon>Hexapoda</taxon>
        <taxon>Insecta</taxon>
        <taxon>Pterygota</taxon>
        <taxon>Neoptera</taxon>
        <taxon>Endopterygota</taxon>
        <taxon>Hymenoptera</taxon>
        <taxon>Apocrita</taxon>
        <taxon>Aculeata</taxon>
        <taxon>Vespoidea</taxon>
        <taxon>Vespidae</taxon>
        <taxon>Vespinae</taxon>
        <taxon>Vespula</taxon>
    </lineage>
</organism>
<feature type="transmembrane region" description="Helical" evidence="7">
    <location>
        <begin position="405"/>
        <end position="422"/>
    </location>
</feature>
<feature type="transmembrane region" description="Helical" evidence="7">
    <location>
        <begin position="366"/>
        <end position="385"/>
    </location>
</feature>
<keyword evidence="2" id="KW-0813">Transport</keyword>
<feature type="domain" description="Major facilitator superfamily (MFS) profile" evidence="8">
    <location>
        <begin position="86"/>
        <end position="522"/>
    </location>
</feature>
<proteinExistence type="predicted"/>
<reference evidence="9" key="1">
    <citation type="journal article" date="2020" name="G3 (Bethesda)">
        <title>High-Quality Assemblies for Three Invasive Social Wasps from the &lt;i&gt;Vespula&lt;/i&gt; Genus.</title>
        <authorList>
            <person name="Harrop T.W.R."/>
            <person name="Guhlin J."/>
            <person name="McLaughlin G.M."/>
            <person name="Permina E."/>
            <person name="Stockwell P."/>
            <person name="Gilligan J."/>
            <person name="Le Lec M.F."/>
            <person name="Gruber M.A.M."/>
            <person name="Quinn O."/>
            <person name="Lovegrove M."/>
            <person name="Duncan E.J."/>
            <person name="Remnant E.J."/>
            <person name="Van Eeckhoven J."/>
            <person name="Graham B."/>
            <person name="Knapp R.A."/>
            <person name="Langford K.W."/>
            <person name="Kronenberg Z."/>
            <person name="Press M.O."/>
            <person name="Eacker S.M."/>
            <person name="Wilson-Rankin E.E."/>
            <person name="Purcell J."/>
            <person name="Lester P.J."/>
            <person name="Dearden P.K."/>
        </authorList>
    </citation>
    <scope>NUCLEOTIDE SEQUENCE</scope>
    <source>
        <strain evidence="9">Marl-1</strain>
    </source>
</reference>
<feature type="transmembrane region" description="Helical" evidence="7">
    <location>
        <begin position="264"/>
        <end position="283"/>
    </location>
</feature>
<comment type="subcellular location">
    <subcellularLocation>
        <location evidence="1">Membrane</location>
        <topology evidence="1">Multi-pass membrane protein</topology>
    </subcellularLocation>
</comment>
<evidence type="ECO:0000259" key="8">
    <source>
        <dbReference type="PROSITE" id="PS50850"/>
    </source>
</evidence>
<comment type="caution">
    <text evidence="9">The sequence shown here is derived from an EMBL/GenBank/DDBJ whole genome shotgun (WGS) entry which is preliminary data.</text>
</comment>
<evidence type="ECO:0000256" key="3">
    <source>
        <dbReference type="ARBA" id="ARBA00022692"/>
    </source>
</evidence>
<dbReference type="InterPro" id="IPR050382">
    <property type="entry name" value="MFS_Na/Anion_cotransporter"/>
</dbReference>
<evidence type="ECO:0000256" key="5">
    <source>
        <dbReference type="ARBA" id="ARBA00022989"/>
    </source>
</evidence>
<dbReference type="PANTHER" id="PTHR11662:SF336">
    <property type="entry name" value="LP19554P"/>
    <property type="match status" value="1"/>
</dbReference>
<feature type="transmembrane region" description="Helical" evidence="7">
    <location>
        <begin position="147"/>
        <end position="166"/>
    </location>
</feature>
<dbReference type="GO" id="GO:0015293">
    <property type="term" value="F:symporter activity"/>
    <property type="evidence" value="ECO:0007669"/>
    <property type="project" value="UniProtKB-KW"/>
</dbReference>
<evidence type="ECO:0000313" key="9">
    <source>
        <dbReference type="EMBL" id="KAF7404860.1"/>
    </source>
</evidence>
<keyword evidence="6 7" id="KW-0472">Membrane</keyword>
<dbReference type="PANTHER" id="PTHR11662">
    <property type="entry name" value="SOLUTE CARRIER FAMILY 17"/>
    <property type="match status" value="1"/>
</dbReference>